<dbReference type="GO" id="GO:0034719">
    <property type="term" value="C:SMN-Sm protein complex"/>
    <property type="evidence" value="ECO:0007669"/>
    <property type="project" value="InterPro"/>
</dbReference>
<dbReference type="Pfam" id="PF11095">
    <property type="entry name" value="Gemin7"/>
    <property type="match status" value="1"/>
</dbReference>
<dbReference type="PANTHER" id="PTHR14679:SF1">
    <property type="entry name" value="GEM-ASSOCIATED PROTEIN 7"/>
    <property type="match status" value="1"/>
</dbReference>
<protein>
    <recommendedName>
        <fullName evidence="3">Gem-associated protein 7</fullName>
    </recommendedName>
</protein>
<dbReference type="InParanoid" id="A0A1X2HCG7"/>
<keyword evidence="2" id="KW-1185">Reference proteome</keyword>
<name>A0A1X2HCG7_SYNRA</name>
<sequence length="94" mass="10452">MSHPATTEPIPSSVCQEDEAARTRYLDFLLYMTAEQPKADFLVHDASHVTGTFRAIDAESNRVRVNQLQTPNGTYESAVLRGSDIEAIDFDLAH</sequence>
<evidence type="ECO:0000313" key="2">
    <source>
        <dbReference type="Proteomes" id="UP000242180"/>
    </source>
</evidence>
<evidence type="ECO:0008006" key="3">
    <source>
        <dbReference type="Google" id="ProtNLM"/>
    </source>
</evidence>
<gene>
    <name evidence="1" type="ORF">BCR43DRAFT_491796</name>
</gene>
<evidence type="ECO:0000313" key="1">
    <source>
        <dbReference type="EMBL" id="ORY96494.1"/>
    </source>
</evidence>
<comment type="caution">
    <text evidence="1">The sequence shown here is derived from an EMBL/GenBank/DDBJ whole genome shotgun (WGS) entry which is preliminary data.</text>
</comment>
<accession>A0A1X2HCG7</accession>
<reference evidence="1 2" key="1">
    <citation type="submission" date="2016-07" db="EMBL/GenBank/DDBJ databases">
        <title>Pervasive Adenine N6-methylation of Active Genes in Fungi.</title>
        <authorList>
            <consortium name="DOE Joint Genome Institute"/>
            <person name="Mondo S.J."/>
            <person name="Dannebaum R.O."/>
            <person name="Kuo R.C."/>
            <person name="Labutti K."/>
            <person name="Haridas S."/>
            <person name="Kuo A."/>
            <person name="Salamov A."/>
            <person name="Ahrendt S.R."/>
            <person name="Lipzen A."/>
            <person name="Sullivan W."/>
            <person name="Andreopoulos W.B."/>
            <person name="Clum A."/>
            <person name="Lindquist E."/>
            <person name="Daum C."/>
            <person name="Ramamoorthy G.K."/>
            <person name="Gryganskyi A."/>
            <person name="Culley D."/>
            <person name="Magnuson J.K."/>
            <person name="James T.Y."/>
            <person name="O'Malley M.A."/>
            <person name="Stajich J.E."/>
            <person name="Spatafora J.W."/>
            <person name="Visel A."/>
            <person name="Grigoriev I.V."/>
        </authorList>
    </citation>
    <scope>NUCLEOTIDE SEQUENCE [LARGE SCALE GENOMIC DNA]</scope>
    <source>
        <strain evidence="1 2">NRRL 2496</strain>
    </source>
</reference>
<dbReference type="GO" id="GO:0000387">
    <property type="term" value="P:spliceosomal snRNP assembly"/>
    <property type="evidence" value="ECO:0007669"/>
    <property type="project" value="TreeGrafter"/>
</dbReference>
<dbReference type="AlphaFoldDB" id="A0A1X2HCG7"/>
<dbReference type="EMBL" id="MCGN01000005">
    <property type="protein sequence ID" value="ORY96494.1"/>
    <property type="molecule type" value="Genomic_DNA"/>
</dbReference>
<dbReference type="PANTHER" id="PTHR14679">
    <property type="entry name" value="GEM-ASSOCIATED PROTEIN 7"/>
    <property type="match status" value="1"/>
</dbReference>
<dbReference type="Gene3D" id="2.30.30.100">
    <property type="match status" value="1"/>
</dbReference>
<organism evidence="1 2">
    <name type="scientific">Syncephalastrum racemosum</name>
    <name type="common">Filamentous fungus</name>
    <dbReference type="NCBI Taxonomy" id="13706"/>
    <lineage>
        <taxon>Eukaryota</taxon>
        <taxon>Fungi</taxon>
        <taxon>Fungi incertae sedis</taxon>
        <taxon>Mucoromycota</taxon>
        <taxon>Mucoromycotina</taxon>
        <taxon>Mucoromycetes</taxon>
        <taxon>Mucorales</taxon>
        <taxon>Syncephalastraceae</taxon>
        <taxon>Syncephalastrum</taxon>
    </lineage>
</organism>
<proteinExistence type="predicted"/>
<dbReference type="OrthoDB" id="70763at2759"/>
<dbReference type="InterPro" id="IPR020338">
    <property type="entry name" value="SMN_gemin7"/>
</dbReference>
<dbReference type="Proteomes" id="UP000242180">
    <property type="component" value="Unassembled WGS sequence"/>
</dbReference>